<feature type="transmembrane region" description="Helical" evidence="8">
    <location>
        <begin position="289"/>
        <end position="312"/>
    </location>
</feature>
<keyword evidence="4 5" id="KW-0408">Iron</keyword>
<evidence type="ECO:0000256" key="8">
    <source>
        <dbReference type="SAM" id="Phobius"/>
    </source>
</evidence>
<dbReference type="PANTHER" id="PTHR47582">
    <property type="entry name" value="P450, PUTATIVE (EUROFUNG)-RELATED"/>
    <property type="match status" value="1"/>
</dbReference>
<sequence>MDGYTVFAAALGGLGLVLALVDRVFPANRPCDPREPPIVPSRIPWIGHIIGIIRHGARYYKMVCADSTQPIVTLPTLNSRTYVVSSPPLASLVQRASKTLSFNSLITEVTRRMVGFDEQTMAIVTHNMNNEDGTNTGLMLDVHHAMYSVLMENPELYKMGQSTLRESMKFANSVKKEGEDLDDLFAWTQRGLSLSAATAIYGPQNIFALDPTLYDDFWTFEGGLIGLLVDVFPSIFVRKANNARKRLINALIKYVEEGHYKDASKLIQNRYHAHIGNGFTEEAWARSELGMLMGALVNASVSVFWMVINVFSRPKLLVELRKELEPIVDVDGTKRTVNIHRLRSSCPLIIATFRESLRIYADIQSVRYVTDDTLLADKYFLRKDTVVQIAGGVIHADKGVWGPDATSFNPYHFIESSNQAQISGKDDSAKESTTDRKSRHPASFRAFGGGATLCPGRHFAQIEICGFVAVLILGFDVTPVGSESIKVPEKDDYKFPIGVSKPASPTKVRLQRRKGLEDVLWACDVSA</sequence>
<evidence type="ECO:0000256" key="7">
    <source>
        <dbReference type="SAM" id="MobiDB-lite"/>
    </source>
</evidence>
<evidence type="ECO:0000256" key="1">
    <source>
        <dbReference type="ARBA" id="ARBA00001971"/>
    </source>
</evidence>
<keyword evidence="6" id="KW-0560">Oxidoreductase</keyword>
<dbReference type="Pfam" id="PF00067">
    <property type="entry name" value="p450"/>
    <property type="match status" value="1"/>
</dbReference>
<feature type="binding site" description="axial binding residue" evidence="5">
    <location>
        <position position="454"/>
    </location>
    <ligand>
        <name>heme</name>
        <dbReference type="ChEBI" id="CHEBI:30413"/>
    </ligand>
    <ligandPart>
        <name>Fe</name>
        <dbReference type="ChEBI" id="CHEBI:18248"/>
    </ligandPart>
</feature>
<feature type="region of interest" description="Disordered" evidence="7">
    <location>
        <begin position="419"/>
        <end position="440"/>
    </location>
</feature>
<feature type="compositionally biased region" description="Basic and acidic residues" evidence="7">
    <location>
        <begin position="424"/>
        <end position="436"/>
    </location>
</feature>
<protein>
    <submittedName>
        <fullName evidence="9">Cytochrome P450</fullName>
    </submittedName>
</protein>
<dbReference type="InterPro" id="IPR001128">
    <property type="entry name" value="Cyt_P450"/>
</dbReference>
<comment type="similarity">
    <text evidence="2 6">Belongs to the cytochrome P450 family.</text>
</comment>
<reference evidence="9" key="1">
    <citation type="journal article" date="2020" name="Stud. Mycol.">
        <title>101 Dothideomycetes genomes: a test case for predicting lifestyles and emergence of pathogens.</title>
        <authorList>
            <person name="Haridas S."/>
            <person name="Albert R."/>
            <person name="Binder M."/>
            <person name="Bloem J."/>
            <person name="Labutti K."/>
            <person name="Salamov A."/>
            <person name="Andreopoulos B."/>
            <person name="Baker S."/>
            <person name="Barry K."/>
            <person name="Bills G."/>
            <person name="Bluhm B."/>
            <person name="Cannon C."/>
            <person name="Castanera R."/>
            <person name="Culley D."/>
            <person name="Daum C."/>
            <person name="Ezra D."/>
            <person name="Gonzalez J."/>
            <person name="Henrissat B."/>
            <person name="Kuo A."/>
            <person name="Liang C."/>
            <person name="Lipzen A."/>
            <person name="Lutzoni F."/>
            <person name="Magnuson J."/>
            <person name="Mondo S."/>
            <person name="Nolan M."/>
            <person name="Ohm R."/>
            <person name="Pangilinan J."/>
            <person name="Park H.-J."/>
            <person name="Ramirez L."/>
            <person name="Alfaro M."/>
            <person name="Sun H."/>
            <person name="Tritt A."/>
            <person name="Yoshinaga Y."/>
            <person name="Zwiers L.-H."/>
            <person name="Turgeon B."/>
            <person name="Goodwin S."/>
            <person name="Spatafora J."/>
            <person name="Crous P."/>
            <person name="Grigoriev I."/>
        </authorList>
    </citation>
    <scope>NUCLEOTIDE SEQUENCE</scope>
    <source>
        <strain evidence="9">ATCC 16933</strain>
    </source>
</reference>
<dbReference type="GO" id="GO:0004497">
    <property type="term" value="F:monooxygenase activity"/>
    <property type="evidence" value="ECO:0007669"/>
    <property type="project" value="UniProtKB-KW"/>
</dbReference>
<keyword evidence="5 6" id="KW-0349">Heme</keyword>
<proteinExistence type="inferred from homology"/>
<dbReference type="PANTHER" id="PTHR47582:SF1">
    <property type="entry name" value="P450, PUTATIVE (EUROFUNG)-RELATED"/>
    <property type="match status" value="1"/>
</dbReference>
<keyword evidence="10" id="KW-1185">Reference proteome</keyword>
<dbReference type="EMBL" id="MU001686">
    <property type="protein sequence ID" value="KAF2455620.1"/>
    <property type="molecule type" value="Genomic_DNA"/>
</dbReference>
<dbReference type="Gene3D" id="1.10.630.10">
    <property type="entry name" value="Cytochrome P450"/>
    <property type="match status" value="1"/>
</dbReference>
<dbReference type="InterPro" id="IPR053007">
    <property type="entry name" value="CYP450_monoxygenase_sec-met"/>
</dbReference>
<accession>A0A6A6NV21</accession>
<name>A0A6A6NV21_9PEZI</name>
<evidence type="ECO:0000256" key="2">
    <source>
        <dbReference type="ARBA" id="ARBA00010617"/>
    </source>
</evidence>
<keyword evidence="8" id="KW-1133">Transmembrane helix</keyword>
<dbReference type="Proteomes" id="UP000799766">
    <property type="component" value="Unassembled WGS sequence"/>
</dbReference>
<dbReference type="SUPFAM" id="SSF48264">
    <property type="entry name" value="Cytochrome P450"/>
    <property type="match status" value="1"/>
</dbReference>
<dbReference type="OrthoDB" id="3366823at2759"/>
<gene>
    <name evidence="9" type="ORF">BDY21DRAFT_416161</name>
</gene>
<comment type="cofactor">
    <cofactor evidence="1 5">
        <name>heme</name>
        <dbReference type="ChEBI" id="CHEBI:30413"/>
    </cofactor>
</comment>
<dbReference type="InterPro" id="IPR017972">
    <property type="entry name" value="Cyt_P450_CS"/>
</dbReference>
<evidence type="ECO:0000313" key="9">
    <source>
        <dbReference type="EMBL" id="KAF2455620.1"/>
    </source>
</evidence>
<keyword evidence="8" id="KW-0472">Membrane</keyword>
<evidence type="ECO:0000256" key="6">
    <source>
        <dbReference type="RuleBase" id="RU000461"/>
    </source>
</evidence>
<dbReference type="PROSITE" id="PS00086">
    <property type="entry name" value="CYTOCHROME_P450"/>
    <property type="match status" value="1"/>
</dbReference>
<evidence type="ECO:0000256" key="5">
    <source>
        <dbReference type="PIRSR" id="PIRSR602403-1"/>
    </source>
</evidence>
<dbReference type="InterPro" id="IPR002403">
    <property type="entry name" value="Cyt_P450_E_grp-IV"/>
</dbReference>
<dbReference type="CDD" id="cd11040">
    <property type="entry name" value="CYP7_CYP8-like"/>
    <property type="match status" value="1"/>
</dbReference>
<dbReference type="GO" id="GO:0016705">
    <property type="term" value="F:oxidoreductase activity, acting on paired donors, with incorporation or reduction of molecular oxygen"/>
    <property type="evidence" value="ECO:0007669"/>
    <property type="project" value="InterPro"/>
</dbReference>
<dbReference type="InterPro" id="IPR036396">
    <property type="entry name" value="Cyt_P450_sf"/>
</dbReference>
<evidence type="ECO:0000313" key="10">
    <source>
        <dbReference type="Proteomes" id="UP000799766"/>
    </source>
</evidence>
<keyword evidence="8" id="KW-0812">Transmembrane</keyword>
<dbReference type="GO" id="GO:0020037">
    <property type="term" value="F:heme binding"/>
    <property type="evidence" value="ECO:0007669"/>
    <property type="project" value="InterPro"/>
</dbReference>
<organism evidence="9 10">
    <name type="scientific">Lineolata rhizophorae</name>
    <dbReference type="NCBI Taxonomy" id="578093"/>
    <lineage>
        <taxon>Eukaryota</taxon>
        <taxon>Fungi</taxon>
        <taxon>Dikarya</taxon>
        <taxon>Ascomycota</taxon>
        <taxon>Pezizomycotina</taxon>
        <taxon>Dothideomycetes</taxon>
        <taxon>Dothideomycetes incertae sedis</taxon>
        <taxon>Lineolatales</taxon>
        <taxon>Lineolataceae</taxon>
        <taxon>Lineolata</taxon>
    </lineage>
</organism>
<keyword evidence="3 5" id="KW-0479">Metal-binding</keyword>
<dbReference type="PRINTS" id="PR00465">
    <property type="entry name" value="EP450IV"/>
</dbReference>
<keyword evidence="6" id="KW-0503">Monooxygenase</keyword>
<evidence type="ECO:0000256" key="3">
    <source>
        <dbReference type="ARBA" id="ARBA00022723"/>
    </source>
</evidence>
<dbReference type="GO" id="GO:0005506">
    <property type="term" value="F:iron ion binding"/>
    <property type="evidence" value="ECO:0007669"/>
    <property type="project" value="InterPro"/>
</dbReference>
<evidence type="ECO:0000256" key="4">
    <source>
        <dbReference type="ARBA" id="ARBA00023004"/>
    </source>
</evidence>
<dbReference type="AlphaFoldDB" id="A0A6A6NV21"/>